<reference evidence="3 4" key="1">
    <citation type="journal article" date="2017" name="ISME J.">
        <title>Unveiling bifidobacterial biogeography across the mammalian branch of the tree of life.</title>
        <authorList>
            <person name="Milani C."/>
            <person name="Mangifesta M."/>
            <person name="Mancabelli L."/>
            <person name="Lugli G.A."/>
            <person name="James K."/>
            <person name="Duranti S."/>
            <person name="Turroni F."/>
            <person name="Ferrario C."/>
            <person name="Ossiprandi M.C."/>
            <person name="van Sinderen D."/>
            <person name="Ventura M."/>
        </authorList>
    </citation>
    <scope>NUCLEOTIDE SEQUENCE [LARGE SCALE GENOMIC DNA]</scope>
    <source>
        <strain evidence="4">Ham19E</strain>
    </source>
</reference>
<feature type="region of interest" description="Disordered" evidence="1">
    <location>
        <begin position="219"/>
        <end position="265"/>
    </location>
</feature>
<evidence type="ECO:0000313" key="3">
    <source>
        <dbReference type="EMBL" id="PAU67042.1"/>
    </source>
</evidence>
<evidence type="ECO:0000313" key="4">
    <source>
        <dbReference type="Proteomes" id="UP000218399"/>
    </source>
</evidence>
<keyword evidence="2" id="KW-0472">Membrane</keyword>
<feature type="region of interest" description="Disordered" evidence="1">
    <location>
        <begin position="1"/>
        <end position="27"/>
    </location>
</feature>
<feature type="transmembrane region" description="Helical" evidence="2">
    <location>
        <begin position="35"/>
        <end position="54"/>
    </location>
</feature>
<name>A0A2A2EDJ4_9BIFI</name>
<evidence type="ECO:0000256" key="2">
    <source>
        <dbReference type="SAM" id="Phobius"/>
    </source>
</evidence>
<feature type="transmembrane region" description="Helical" evidence="2">
    <location>
        <begin position="87"/>
        <end position="109"/>
    </location>
</feature>
<keyword evidence="2" id="KW-1133">Transmembrane helix</keyword>
<dbReference type="EMBL" id="MVOH01000017">
    <property type="protein sequence ID" value="PAU67042.1"/>
    <property type="molecule type" value="Genomic_DNA"/>
</dbReference>
<organism evidence="3 4">
    <name type="scientific">Bifidobacterium criceti</name>
    <dbReference type="NCBI Taxonomy" id="1960969"/>
    <lineage>
        <taxon>Bacteria</taxon>
        <taxon>Bacillati</taxon>
        <taxon>Actinomycetota</taxon>
        <taxon>Actinomycetes</taxon>
        <taxon>Bifidobacteriales</taxon>
        <taxon>Bifidobacteriaceae</taxon>
        <taxon>Bifidobacterium</taxon>
    </lineage>
</organism>
<keyword evidence="4" id="KW-1185">Reference proteome</keyword>
<feature type="transmembrane region" description="Helical" evidence="2">
    <location>
        <begin position="152"/>
        <end position="169"/>
    </location>
</feature>
<dbReference type="RefSeq" id="WP_201260145.1">
    <property type="nucleotide sequence ID" value="NZ_MVOH01000017.1"/>
</dbReference>
<feature type="transmembrane region" description="Helical" evidence="2">
    <location>
        <begin position="60"/>
        <end position="80"/>
    </location>
</feature>
<feature type="transmembrane region" description="Helical" evidence="2">
    <location>
        <begin position="115"/>
        <end position="140"/>
    </location>
</feature>
<dbReference type="Proteomes" id="UP000218399">
    <property type="component" value="Unassembled WGS sequence"/>
</dbReference>
<accession>A0A2A2EDJ4</accession>
<protein>
    <submittedName>
        <fullName evidence="3">Uncharacterized protein</fullName>
    </submittedName>
</protein>
<gene>
    <name evidence="3" type="ORF">B1526_1542</name>
</gene>
<dbReference type="AlphaFoldDB" id="A0A2A2EDJ4"/>
<evidence type="ECO:0000256" key="1">
    <source>
        <dbReference type="SAM" id="MobiDB-lite"/>
    </source>
</evidence>
<keyword evidence="2" id="KW-0812">Transmembrane</keyword>
<proteinExistence type="predicted"/>
<comment type="caution">
    <text evidence="3">The sequence shown here is derived from an EMBL/GenBank/DDBJ whole genome shotgun (WGS) entry which is preliminary data.</text>
</comment>
<feature type="compositionally biased region" description="Acidic residues" evidence="1">
    <location>
        <begin position="221"/>
        <end position="257"/>
    </location>
</feature>
<sequence>MQRTTEPQKNTRQTNVQQTRARTPHDTSTPRIPRLFLVCIALVVVALVGAGVSLFDDREFYADVFVEVSVFIVFVAGFFTNSRRLQFAYLIGANVYIIVFLSIFGKVFFDNFNEGFGVLVLIQIIFSAINLVPICVFHLGRRAFFYGYQRQLIYPTMFFAFVLLGHLPGGDLLTAEVSHEIFSLIIFAQAFDLLDTIHRIGKAYHMAAYTFAQEDGAHVEDGDDDADATNDGDEDDDGVDDTDTNDMDDAAVDDVDDEVRNPVES</sequence>